<dbReference type="AlphaFoldDB" id="A0A382EV15"/>
<evidence type="ECO:0000313" key="2">
    <source>
        <dbReference type="EMBL" id="SVB54285.1"/>
    </source>
</evidence>
<evidence type="ECO:0000256" key="1">
    <source>
        <dbReference type="SAM" id="MobiDB-lite"/>
    </source>
</evidence>
<dbReference type="EMBL" id="UINC01046365">
    <property type="protein sequence ID" value="SVB54285.1"/>
    <property type="molecule type" value="Genomic_DNA"/>
</dbReference>
<name>A0A382EV15_9ZZZZ</name>
<reference evidence="2" key="1">
    <citation type="submission" date="2018-05" db="EMBL/GenBank/DDBJ databases">
        <authorList>
            <person name="Lanie J.A."/>
            <person name="Ng W.-L."/>
            <person name="Kazmierczak K.M."/>
            <person name="Andrzejewski T.M."/>
            <person name="Davidsen T.M."/>
            <person name="Wayne K.J."/>
            <person name="Tettelin H."/>
            <person name="Glass J.I."/>
            <person name="Rusch D."/>
            <person name="Podicherti R."/>
            <person name="Tsui H.-C.T."/>
            <person name="Winkler M.E."/>
        </authorList>
    </citation>
    <scope>NUCLEOTIDE SEQUENCE</scope>
</reference>
<feature type="region of interest" description="Disordered" evidence="1">
    <location>
        <begin position="107"/>
        <end position="137"/>
    </location>
</feature>
<sequence>MEQMEQMEQGMAEIFYDAGCLFLALPNNGVPVSPYWNRFMDIGHRCADLRTDENGNYAFFDEDDLLMGVQMEDPIDKHGSPKESVLHWLRQVMEEHQVVMFIETMQSMQQQHSKEGPEDEGEIFSLQIGPEGLPGAE</sequence>
<accession>A0A382EV15</accession>
<gene>
    <name evidence="2" type="ORF">METZ01_LOCUS207139</name>
</gene>
<protein>
    <submittedName>
        <fullName evidence="2">Uncharacterized protein</fullName>
    </submittedName>
</protein>
<organism evidence="2">
    <name type="scientific">marine metagenome</name>
    <dbReference type="NCBI Taxonomy" id="408172"/>
    <lineage>
        <taxon>unclassified sequences</taxon>
        <taxon>metagenomes</taxon>
        <taxon>ecological metagenomes</taxon>
    </lineage>
</organism>
<proteinExistence type="predicted"/>